<dbReference type="GO" id="GO:0006355">
    <property type="term" value="P:regulation of DNA-templated transcription"/>
    <property type="evidence" value="ECO:0007669"/>
    <property type="project" value="InterPro"/>
</dbReference>
<evidence type="ECO:0000256" key="2">
    <source>
        <dbReference type="ARBA" id="ARBA00023125"/>
    </source>
</evidence>
<name>A0A3D8PC55_9RHOB</name>
<dbReference type="AlphaFoldDB" id="A0A3D8PC55"/>
<dbReference type="Pfam" id="PF03472">
    <property type="entry name" value="Autoind_bind"/>
    <property type="match status" value="1"/>
</dbReference>
<dbReference type="InterPro" id="IPR036388">
    <property type="entry name" value="WH-like_DNA-bd_sf"/>
</dbReference>
<evidence type="ECO:0000256" key="1">
    <source>
        <dbReference type="ARBA" id="ARBA00023015"/>
    </source>
</evidence>
<evidence type="ECO:0000259" key="4">
    <source>
        <dbReference type="PROSITE" id="PS50043"/>
    </source>
</evidence>
<accession>A0A3D8PC55</accession>
<dbReference type="SUPFAM" id="SSF75516">
    <property type="entry name" value="Pheromone-binding domain of LuxR-like quorum-sensing transcription factors"/>
    <property type="match status" value="1"/>
</dbReference>
<dbReference type="SMART" id="SM00421">
    <property type="entry name" value="HTH_LUXR"/>
    <property type="match status" value="1"/>
</dbReference>
<dbReference type="Proteomes" id="UP000256679">
    <property type="component" value="Unassembled WGS sequence"/>
</dbReference>
<keyword evidence="3" id="KW-0804">Transcription</keyword>
<keyword evidence="2" id="KW-0238">DNA-binding</keyword>
<protein>
    <recommendedName>
        <fullName evidence="4">HTH luxR-type domain-containing protein</fullName>
    </recommendedName>
</protein>
<dbReference type="SUPFAM" id="SSF46894">
    <property type="entry name" value="C-terminal effector domain of the bipartite response regulators"/>
    <property type="match status" value="1"/>
</dbReference>
<dbReference type="PANTHER" id="PTHR44688:SF16">
    <property type="entry name" value="DNA-BINDING TRANSCRIPTIONAL ACTIVATOR DEVR_DOSR"/>
    <property type="match status" value="1"/>
</dbReference>
<dbReference type="EMBL" id="QFCQ01000027">
    <property type="protein sequence ID" value="RDW13654.1"/>
    <property type="molecule type" value="Genomic_DNA"/>
</dbReference>
<dbReference type="Pfam" id="PF00196">
    <property type="entry name" value="GerE"/>
    <property type="match status" value="1"/>
</dbReference>
<dbReference type="InterPro" id="IPR005143">
    <property type="entry name" value="TF_LuxR_autoind-bd_dom"/>
</dbReference>
<dbReference type="InterPro" id="IPR036693">
    <property type="entry name" value="TF_LuxR_autoind-bd_dom_sf"/>
</dbReference>
<evidence type="ECO:0000313" key="5">
    <source>
        <dbReference type="EMBL" id="RDW13654.1"/>
    </source>
</evidence>
<evidence type="ECO:0000256" key="3">
    <source>
        <dbReference type="ARBA" id="ARBA00023163"/>
    </source>
</evidence>
<proteinExistence type="predicted"/>
<organism evidence="5 6">
    <name type="scientific">Paracoccus thiocyanatus</name>
    <dbReference type="NCBI Taxonomy" id="34006"/>
    <lineage>
        <taxon>Bacteria</taxon>
        <taxon>Pseudomonadati</taxon>
        <taxon>Pseudomonadota</taxon>
        <taxon>Alphaproteobacteria</taxon>
        <taxon>Rhodobacterales</taxon>
        <taxon>Paracoccaceae</taxon>
        <taxon>Paracoccus</taxon>
    </lineage>
</organism>
<dbReference type="PROSITE" id="PS50043">
    <property type="entry name" value="HTH_LUXR_2"/>
    <property type="match status" value="1"/>
</dbReference>
<reference evidence="5 6" key="1">
    <citation type="submission" date="2018-05" db="EMBL/GenBank/DDBJ databases">
        <title>Whole genome sequencing of Paracoccus thiocyanatus SST.</title>
        <authorList>
            <person name="Ghosh W."/>
            <person name="Rameez M.J."/>
            <person name="Roy C."/>
        </authorList>
    </citation>
    <scope>NUCLEOTIDE SEQUENCE [LARGE SCALE GENOMIC DNA]</scope>
    <source>
        <strain evidence="5 6">SST</strain>
    </source>
</reference>
<dbReference type="Gene3D" id="3.30.450.80">
    <property type="entry name" value="Transcription factor LuxR-like, autoinducer-binding domain"/>
    <property type="match status" value="1"/>
</dbReference>
<dbReference type="InterPro" id="IPR000792">
    <property type="entry name" value="Tscrpt_reg_LuxR_C"/>
</dbReference>
<keyword evidence="6" id="KW-1185">Reference proteome</keyword>
<comment type="caution">
    <text evidence="5">The sequence shown here is derived from an EMBL/GenBank/DDBJ whole genome shotgun (WGS) entry which is preliminary data.</text>
</comment>
<dbReference type="InterPro" id="IPR016032">
    <property type="entry name" value="Sig_transdc_resp-reg_C-effctor"/>
</dbReference>
<feature type="domain" description="HTH luxR-type" evidence="4">
    <location>
        <begin position="174"/>
        <end position="238"/>
    </location>
</feature>
<dbReference type="RefSeq" id="WP_115755341.1">
    <property type="nucleotide sequence ID" value="NZ_QFCQ01000027.1"/>
</dbReference>
<dbReference type="Gene3D" id="1.10.10.10">
    <property type="entry name" value="Winged helix-like DNA-binding domain superfamily/Winged helix DNA-binding domain"/>
    <property type="match status" value="1"/>
</dbReference>
<sequence>MNLQSFSDAIAGILAAEEIDQVTRLIHQASAALGFATFNISYCKSRVEDFMTQPNISSWSSSDVDSYVDSGFLGRDPLLHYVKENKAPLFWNQDFIRRSQVHDYADMIVERNILGGATVPLPAPRGKFSAITFLSLQALPAAPGRCAELAKVIGHVSLAKLSQFDNLSLERPSQAGKLKQLTGKQIEVLKWLSTGKTNHEIAGIMGLPRRQIDYHVSEILQKLGVATRVQAATIYATR</sequence>
<dbReference type="PANTHER" id="PTHR44688">
    <property type="entry name" value="DNA-BINDING TRANSCRIPTIONAL ACTIVATOR DEVR_DOSR"/>
    <property type="match status" value="1"/>
</dbReference>
<keyword evidence="1" id="KW-0805">Transcription regulation</keyword>
<gene>
    <name evidence="5" type="ORF">DIE28_06965</name>
</gene>
<dbReference type="CDD" id="cd06170">
    <property type="entry name" value="LuxR_C_like"/>
    <property type="match status" value="1"/>
</dbReference>
<dbReference type="GO" id="GO:0003677">
    <property type="term" value="F:DNA binding"/>
    <property type="evidence" value="ECO:0007669"/>
    <property type="project" value="UniProtKB-KW"/>
</dbReference>
<dbReference type="PRINTS" id="PR00038">
    <property type="entry name" value="HTHLUXR"/>
</dbReference>
<evidence type="ECO:0000313" key="6">
    <source>
        <dbReference type="Proteomes" id="UP000256679"/>
    </source>
</evidence>